<dbReference type="Proteomes" id="UP001165960">
    <property type="component" value="Unassembled WGS sequence"/>
</dbReference>
<evidence type="ECO:0000313" key="2">
    <source>
        <dbReference type="Proteomes" id="UP001165960"/>
    </source>
</evidence>
<dbReference type="EMBL" id="QTSX02002134">
    <property type="protein sequence ID" value="KAJ9078879.1"/>
    <property type="molecule type" value="Genomic_DNA"/>
</dbReference>
<name>A0ACC2TVU3_9FUNG</name>
<reference evidence="1" key="1">
    <citation type="submission" date="2022-04" db="EMBL/GenBank/DDBJ databases">
        <title>Genome of the entomopathogenic fungus Entomophthora muscae.</title>
        <authorList>
            <person name="Elya C."/>
            <person name="Lovett B.R."/>
            <person name="Lee E."/>
            <person name="Macias A.M."/>
            <person name="Hajek A.E."/>
            <person name="De Bivort B.L."/>
            <person name="Kasson M.T."/>
            <person name="De Fine Licht H.H."/>
            <person name="Stajich J.E."/>
        </authorList>
    </citation>
    <scope>NUCLEOTIDE SEQUENCE</scope>
    <source>
        <strain evidence="1">Berkeley</strain>
    </source>
</reference>
<sequence>MNGVFADYFTTAVRTGGKGMGGISLLLIERTMPGVKTRQMQCSGMWASGTAYVTFEDVMVPVENVIGQENKGFKYIMHNFNHERMGICIQANQFSRVCFEEALKYANKRKTFGKRLIEHPVIRFKFAQMARHIEATHC</sequence>
<evidence type="ECO:0000313" key="1">
    <source>
        <dbReference type="EMBL" id="KAJ9078879.1"/>
    </source>
</evidence>
<keyword evidence="2" id="KW-1185">Reference proteome</keyword>
<comment type="caution">
    <text evidence="1">The sequence shown here is derived from an EMBL/GenBank/DDBJ whole genome shotgun (WGS) entry which is preliminary data.</text>
</comment>
<protein>
    <submittedName>
        <fullName evidence="1">Uncharacterized protein</fullName>
    </submittedName>
</protein>
<gene>
    <name evidence="1" type="ORF">DSO57_1002115</name>
</gene>
<proteinExistence type="predicted"/>
<accession>A0ACC2TVU3</accession>
<organism evidence="1 2">
    <name type="scientific">Entomophthora muscae</name>
    <dbReference type="NCBI Taxonomy" id="34485"/>
    <lineage>
        <taxon>Eukaryota</taxon>
        <taxon>Fungi</taxon>
        <taxon>Fungi incertae sedis</taxon>
        <taxon>Zoopagomycota</taxon>
        <taxon>Entomophthoromycotina</taxon>
        <taxon>Entomophthoromycetes</taxon>
        <taxon>Entomophthorales</taxon>
        <taxon>Entomophthoraceae</taxon>
        <taxon>Entomophthora</taxon>
    </lineage>
</organism>